<sequence length="44" mass="4818">MDTYISGLSPGLTNSKDDNKLNGIYAGLDRNVLVDIKLHSNVQK</sequence>
<dbReference type="AlphaFoldDB" id="A0A1N6GV24"/>
<proteinExistence type="predicted"/>
<dbReference type="EMBL" id="FSRA01000001">
    <property type="protein sequence ID" value="SIO11366.1"/>
    <property type="molecule type" value="Genomic_DNA"/>
</dbReference>
<protein>
    <submittedName>
        <fullName evidence="1">Uncharacterized protein</fullName>
    </submittedName>
</protein>
<evidence type="ECO:0000313" key="2">
    <source>
        <dbReference type="Proteomes" id="UP000185003"/>
    </source>
</evidence>
<name>A0A1N6GV24_9BACT</name>
<keyword evidence="2" id="KW-1185">Reference proteome</keyword>
<gene>
    <name evidence="1" type="ORF">SAMN04488055_2993</name>
</gene>
<evidence type="ECO:0000313" key="1">
    <source>
        <dbReference type="EMBL" id="SIO11366.1"/>
    </source>
</evidence>
<organism evidence="1 2">
    <name type="scientific">Chitinophaga niabensis</name>
    <dbReference type="NCBI Taxonomy" id="536979"/>
    <lineage>
        <taxon>Bacteria</taxon>
        <taxon>Pseudomonadati</taxon>
        <taxon>Bacteroidota</taxon>
        <taxon>Chitinophagia</taxon>
        <taxon>Chitinophagales</taxon>
        <taxon>Chitinophagaceae</taxon>
        <taxon>Chitinophaga</taxon>
    </lineage>
</organism>
<accession>A0A1N6GV24</accession>
<dbReference type="Proteomes" id="UP000185003">
    <property type="component" value="Unassembled WGS sequence"/>
</dbReference>
<reference evidence="2" key="1">
    <citation type="submission" date="2016-11" db="EMBL/GenBank/DDBJ databases">
        <authorList>
            <person name="Varghese N."/>
            <person name="Submissions S."/>
        </authorList>
    </citation>
    <scope>NUCLEOTIDE SEQUENCE [LARGE SCALE GENOMIC DNA]</scope>
    <source>
        <strain evidence="2">DSM 24787</strain>
    </source>
</reference>